<evidence type="ECO:0000313" key="4">
    <source>
        <dbReference type="EMBL" id="CAB4200177.1"/>
    </source>
</evidence>
<organism evidence="5">
    <name type="scientific">uncultured Caudovirales phage</name>
    <dbReference type="NCBI Taxonomy" id="2100421"/>
    <lineage>
        <taxon>Viruses</taxon>
        <taxon>Duplodnaviria</taxon>
        <taxon>Heunggongvirae</taxon>
        <taxon>Uroviricota</taxon>
        <taxon>Caudoviricetes</taxon>
        <taxon>Peduoviridae</taxon>
        <taxon>Maltschvirus</taxon>
        <taxon>Maltschvirus maltsch</taxon>
    </lineage>
</organism>
<dbReference type="EMBL" id="LR798391">
    <property type="protein sequence ID" value="CAB5228652.1"/>
    <property type="molecule type" value="Genomic_DNA"/>
</dbReference>
<gene>
    <name evidence="3" type="ORF">UFOVP1098_8</name>
    <name evidence="4" type="ORF">UFOVP1353_25</name>
    <name evidence="5" type="ORF">UFOVP1458_37</name>
    <name evidence="6" type="ORF">UFOVP1546_31</name>
    <name evidence="1" type="ORF">UFOVP578_34</name>
    <name evidence="2" type="ORF">UFOVP928_8</name>
</gene>
<evidence type="ECO:0000313" key="1">
    <source>
        <dbReference type="EMBL" id="CAB4168957.1"/>
    </source>
</evidence>
<name>A0A6J5SJL1_9CAUD</name>
<evidence type="ECO:0000313" key="5">
    <source>
        <dbReference type="EMBL" id="CAB4214447.1"/>
    </source>
</evidence>
<dbReference type="EMBL" id="LR796872">
    <property type="protein sequence ID" value="CAB4171629.1"/>
    <property type="molecule type" value="Genomic_DNA"/>
</dbReference>
<accession>A0A6J5SJL1</accession>
<sequence>MIKNSVPAHSLYGVPVYGNRPAGAVAGSKPASASGPYIGRGDKCTGNDDTCGANRVRGQELCVGHSRKTTKPSKES</sequence>
<evidence type="ECO:0000313" key="2">
    <source>
        <dbReference type="EMBL" id="CAB4171629.1"/>
    </source>
</evidence>
<dbReference type="EMBL" id="LR796834">
    <property type="protein sequence ID" value="CAB4168957.1"/>
    <property type="molecule type" value="Genomic_DNA"/>
</dbReference>
<reference evidence="5" key="1">
    <citation type="submission" date="2020-05" db="EMBL/GenBank/DDBJ databases">
        <authorList>
            <person name="Chiriac C."/>
            <person name="Salcher M."/>
            <person name="Ghai R."/>
            <person name="Kavagutti S V."/>
        </authorList>
    </citation>
    <scope>NUCLEOTIDE SEQUENCE</scope>
</reference>
<dbReference type="EMBL" id="LR797407">
    <property type="protein sequence ID" value="CAB4214447.1"/>
    <property type="molecule type" value="Genomic_DNA"/>
</dbReference>
<dbReference type="EMBL" id="LR797055">
    <property type="protein sequence ID" value="CAB4183783.1"/>
    <property type="molecule type" value="Genomic_DNA"/>
</dbReference>
<proteinExistence type="predicted"/>
<protein>
    <submittedName>
        <fullName evidence="5">Uncharacterized protein</fullName>
    </submittedName>
</protein>
<evidence type="ECO:0000313" key="3">
    <source>
        <dbReference type="EMBL" id="CAB4183783.1"/>
    </source>
</evidence>
<evidence type="ECO:0000313" key="6">
    <source>
        <dbReference type="EMBL" id="CAB5228652.1"/>
    </source>
</evidence>
<dbReference type="EMBL" id="LR797296">
    <property type="protein sequence ID" value="CAB4200177.1"/>
    <property type="molecule type" value="Genomic_DNA"/>
</dbReference>